<protein>
    <submittedName>
        <fullName evidence="1">32720_t:CDS:1</fullName>
    </submittedName>
</protein>
<keyword evidence="2" id="KW-1185">Reference proteome</keyword>
<evidence type="ECO:0000313" key="2">
    <source>
        <dbReference type="Proteomes" id="UP000789920"/>
    </source>
</evidence>
<comment type="caution">
    <text evidence="1">The sequence shown here is derived from an EMBL/GenBank/DDBJ whole genome shotgun (WGS) entry which is preliminary data.</text>
</comment>
<dbReference type="EMBL" id="CAJVQC010062195">
    <property type="protein sequence ID" value="CAG8802445.1"/>
    <property type="molecule type" value="Genomic_DNA"/>
</dbReference>
<proteinExistence type="predicted"/>
<reference evidence="1" key="1">
    <citation type="submission" date="2021-06" db="EMBL/GenBank/DDBJ databases">
        <authorList>
            <person name="Kallberg Y."/>
            <person name="Tangrot J."/>
            <person name="Rosling A."/>
        </authorList>
    </citation>
    <scope>NUCLEOTIDE SEQUENCE</scope>
    <source>
        <strain evidence="1">MA461A</strain>
    </source>
</reference>
<name>A0ACA9RPU0_9GLOM</name>
<organism evidence="1 2">
    <name type="scientific">Racocetra persica</name>
    <dbReference type="NCBI Taxonomy" id="160502"/>
    <lineage>
        <taxon>Eukaryota</taxon>
        <taxon>Fungi</taxon>
        <taxon>Fungi incertae sedis</taxon>
        <taxon>Mucoromycota</taxon>
        <taxon>Glomeromycotina</taxon>
        <taxon>Glomeromycetes</taxon>
        <taxon>Diversisporales</taxon>
        <taxon>Gigasporaceae</taxon>
        <taxon>Racocetra</taxon>
    </lineage>
</organism>
<accession>A0ACA9RPU0</accession>
<feature type="non-terminal residue" evidence="1">
    <location>
        <position position="1"/>
    </location>
</feature>
<sequence length="39" mass="4466">NVDDQRSVANVDDQRSVANVDDQRSVAKEVLSRWLSHQQ</sequence>
<dbReference type="Proteomes" id="UP000789920">
    <property type="component" value="Unassembled WGS sequence"/>
</dbReference>
<gene>
    <name evidence="1" type="ORF">RPERSI_LOCUS21322</name>
</gene>
<evidence type="ECO:0000313" key="1">
    <source>
        <dbReference type="EMBL" id="CAG8802445.1"/>
    </source>
</evidence>